<evidence type="ECO:0000313" key="3">
    <source>
        <dbReference type="Proteomes" id="UP000007151"/>
    </source>
</evidence>
<comment type="caution">
    <text evidence="2">The sequence shown here is derived from an EMBL/GenBank/DDBJ whole genome shotgun (WGS) entry which is preliminary data.</text>
</comment>
<keyword evidence="3" id="KW-1185">Reference proteome</keyword>
<sequence>MKCIYCVGRLCKQTVLTRQTEERLSSGVYLETPESGRSKRRGRVATGQPPRPRRPHYVTNCWERADGFLVQVLTD</sequence>
<gene>
    <name evidence="2" type="ORF">KGM_207716</name>
</gene>
<dbReference type="Proteomes" id="UP000007151">
    <property type="component" value="Unassembled WGS sequence"/>
</dbReference>
<organism evidence="2 3">
    <name type="scientific">Danaus plexippus plexippus</name>
    <dbReference type="NCBI Taxonomy" id="278856"/>
    <lineage>
        <taxon>Eukaryota</taxon>
        <taxon>Metazoa</taxon>
        <taxon>Ecdysozoa</taxon>
        <taxon>Arthropoda</taxon>
        <taxon>Hexapoda</taxon>
        <taxon>Insecta</taxon>
        <taxon>Pterygota</taxon>
        <taxon>Neoptera</taxon>
        <taxon>Endopterygota</taxon>
        <taxon>Lepidoptera</taxon>
        <taxon>Glossata</taxon>
        <taxon>Ditrysia</taxon>
        <taxon>Papilionoidea</taxon>
        <taxon>Nymphalidae</taxon>
        <taxon>Danainae</taxon>
        <taxon>Danaini</taxon>
        <taxon>Danaina</taxon>
        <taxon>Danaus</taxon>
        <taxon>Danaus</taxon>
    </lineage>
</organism>
<evidence type="ECO:0000256" key="1">
    <source>
        <dbReference type="SAM" id="MobiDB-lite"/>
    </source>
</evidence>
<reference evidence="2 3" key="1">
    <citation type="journal article" date="2011" name="Cell">
        <title>The monarch butterfly genome yields insights into long-distance migration.</title>
        <authorList>
            <person name="Zhan S."/>
            <person name="Merlin C."/>
            <person name="Boore J.L."/>
            <person name="Reppert S.M."/>
        </authorList>
    </citation>
    <scope>NUCLEOTIDE SEQUENCE [LARGE SCALE GENOMIC DNA]</scope>
    <source>
        <strain evidence="2">F-2</strain>
    </source>
</reference>
<feature type="region of interest" description="Disordered" evidence="1">
    <location>
        <begin position="23"/>
        <end position="56"/>
    </location>
</feature>
<accession>A0A212FBL3</accession>
<dbReference type="InParanoid" id="A0A212FBL3"/>
<dbReference type="EMBL" id="AGBW02009298">
    <property type="protein sequence ID" value="OWR51131.1"/>
    <property type="molecule type" value="Genomic_DNA"/>
</dbReference>
<evidence type="ECO:0000313" key="2">
    <source>
        <dbReference type="EMBL" id="OWR51131.1"/>
    </source>
</evidence>
<proteinExistence type="predicted"/>
<protein>
    <submittedName>
        <fullName evidence="2">Uncharacterized protein</fullName>
    </submittedName>
</protein>
<dbReference type="AlphaFoldDB" id="A0A212FBL3"/>
<dbReference type="KEGG" id="dpl:KGM_207716"/>
<name>A0A212FBL3_DANPL</name>